<reference evidence="11" key="1">
    <citation type="journal article" date="2017" name="Nature">
        <title>The genome of Chenopodium quinoa.</title>
        <authorList>
            <person name="Jarvis D.E."/>
            <person name="Ho Y.S."/>
            <person name="Lightfoot D.J."/>
            <person name="Schmoeckel S.M."/>
            <person name="Li B."/>
            <person name="Borm T.J.A."/>
            <person name="Ohyanagi H."/>
            <person name="Mineta K."/>
            <person name="Michell C.T."/>
            <person name="Saber N."/>
            <person name="Kharbatia N.M."/>
            <person name="Rupper R.R."/>
            <person name="Sharp A.R."/>
            <person name="Dally N."/>
            <person name="Boughton B.A."/>
            <person name="Woo Y.H."/>
            <person name="Gao G."/>
            <person name="Schijlen E.G.W.M."/>
            <person name="Guo X."/>
            <person name="Momin A.A."/>
            <person name="Negrao S."/>
            <person name="Al-Babili S."/>
            <person name="Gehring C."/>
            <person name="Roessner U."/>
            <person name="Jung C."/>
            <person name="Murphy K."/>
            <person name="Arold S.T."/>
            <person name="Gojobori T."/>
            <person name="van der Linden C.G."/>
            <person name="van Loo E.N."/>
            <person name="Jellen E.N."/>
            <person name="Maughan P.J."/>
            <person name="Tester M."/>
        </authorList>
    </citation>
    <scope>NUCLEOTIDE SEQUENCE [LARGE SCALE GENOMIC DNA]</scope>
    <source>
        <strain evidence="11">cv. PI 614886</strain>
    </source>
</reference>
<dbReference type="SUPFAM" id="SSF52540">
    <property type="entry name" value="P-loop containing nucleoside triphosphate hydrolases"/>
    <property type="match status" value="2"/>
</dbReference>
<dbReference type="SMART" id="SM00382">
    <property type="entry name" value="AAA"/>
    <property type="match status" value="2"/>
</dbReference>
<dbReference type="PROSITE" id="PS00871">
    <property type="entry name" value="CLPAB_2"/>
    <property type="match status" value="1"/>
</dbReference>
<keyword evidence="8" id="KW-0175">Coiled coil</keyword>
<accession>A0A803L9H5</accession>
<dbReference type="FunFam" id="3.40.50.300:FF:000025">
    <property type="entry name" value="ATP-dependent Clp protease subunit"/>
    <property type="match status" value="1"/>
</dbReference>
<feature type="region of interest" description="Disordered" evidence="9">
    <location>
        <begin position="886"/>
        <end position="909"/>
    </location>
</feature>
<dbReference type="InterPro" id="IPR004176">
    <property type="entry name" value="Clp_R_N"/>
</dbReference>
<dbReference type="OMA" id="ERMKAVM"/>
<dbReference type="AlphaFoldDB" id="A0A803L9H5"/>
<dbReference type="InterPro" id="IPR003959">
    <property type="entry name" value="ATPase_AAA_core"/>
</dbReference>
<reference evidence="11" key="2">
    <citation type="submission" date="2021-03" db="UniProtKB">
        <authorList>
            <consortium name="EnsemblPlants"/>
        </authorList>
    </citation>
    <scope>IDENTIFICATION</scope>
</reference>
<dbReference type="Proteomes" id="UP000596660">
    <property type="component" value="Unplaced"/>
</dbReference>
<feature type="compositionally biased region" description="Acidic residues" evidence="9">
    <location>
        <begin position="899"/>
        <end position="909"/>
    </location>
</feature>
<dbReference type="OrthoDB" id="47330at2759"/>
<evidence type="ECO:0000313" key="12">
    <source>
        <dbReference type="Proteomes" id="UP000596660"/>
    </source>
</evidence>
<dbReference type="Pfam" id="PF10431">
    <property type="entry name" value="ClpB_D2-small"/>
    <property type="match status" value="1"/>
</dbReference>
<dbReference type="Gramene" id="AUR62008514-RA">
    <property type="protein sequence ID" value="AUR62008514-RA:cds"/>
    <property type="gene ID" value="AUR62008514"/>
</dbReference>
<dbReference type="InterPro" id="IPR003593">
    <property type="entry name" value="AAA+_ATPase"/>
</dbReference>
<dbReference type="Gene3D" id="1.10.8.60">
    <property type="match status" value="1"/>
</dbReference>
<dbReference type="FunFam" id="3.40.50.300:FF:000120">
    <property type="entry name" value="ATP-dependent chaperone ClpB"/>
    <property type="match status" value="1"/>
</dbReference>
<dbReference type="Pfam" id="PF02861">
    <property type="entry name" value="Clp_N"/>
    <property type="match status" value="1"/>
</dbReference>
<sequence length="909" mass="100670">MNPDKFTHKTNEALLAAHELALSNGHVQITPLHVATTLIGEPGGILCQAVSHAGGSDEAANSVERVFKRAIKNLPSQSPPPDQVPASTTLMKAIRRAQSLQKSRGDSHLAVDHLILGIIEDSQVSDLLKEAGVTMARVKAEVEKLRGKDGKKVESATGDTTFQALKTYGRDLVEQAGKLDPVIGRDEEIRRVVRILSRRTKNNPVLIGEPGVGKTAVVEGLAQRIVSGDVPSNLSDVRLIALDMGALVAGAKYRGEFEERLKAVLKEVEEAEGKVILFIDEIHLVLGAGRTEGSMDAANLFKPMLARGQLRCIGATTLEEYRKYVEKDAAFERRFQQVYVAEPSVPDTISILRGLKEKYEGHHGVRIQDRALVVAAQLSARYITGRHLPDKAIDLVDEACANVRVQLDSQPEEIDNLERKRMQLEIELHALEKEKDKASKARLVEVTKELEDLRDKLQPLKMKYMKEKERIDELRRLKQKREELIISAQEAERRYDLARAADLRYGAIQEVEAAIARLESNATDVELLTETVGPEQIAEVVSRWTGIPVTRLGENEKEKLIGLDEKLHQRVVGQNSAVASVAEAVLRSRAGLGRPQQPTGSFLFLGPTGVGKTELAKALAEQLFDDENLLVRIDMSEYMEQHSVARLIGAPPGYVGHEEGGQLTEAVRRRPYSVVLFDEVEKAHTSVFNTLLQVLDDGRLTDGQGRTVDFRNTVIIMTSNLGAEHLLAGLSGKSTMETARERVMAEVKRHFKPELLNRLDEVVIFDPLSHEQLRKVARLQMKDVAKRLAERGVALAVTDGALDYVLAESYDPVYGARPIRRWLEKKVVTELSKMLIKEEIDENSTVFIDAGMDGLVYRVEQTGGMVNAATGQRAEVLIQVPNGPRSNATQAAKKLKIEELDDEDDEMVD</sequence>
<evidence type="ECO:0000313" key="11">
    <source>
        <dbReference type="EnsemblPlants" id="AUR62008514-RA:cds"/>
    </source>
</evidence>
<proteinExistence type="inferred from homology"/>
<dbReference type="InterPro" id="IPR001270">
    <property type="entry name" value="ClpA/B"/>
</dbReference>
<dbReference type="EnsemblPlants" id="AUR62008514-RA">
    <property type="protein sequence ID" value="AUR62008514-RA:cds"/>
    <property type="gene ID" value="AUR62008514"/>
</dbReference>
<dbReference type="GO" id="GO:0016887">
    <property type="term" value="F:ATP hydrolysis activity"/>
    <property type="evidence" value="ECO:0007669"/>
    <property type="project" value="InterPro"/>
</dbReference>
<dbReference type="Gene3D" id="3.40.50.300">
    <property type="entry name" value="P-loop containing nucleotide triphosphate hydrolases"/>
    <property type="match status" value="3"/>
</dbReference>
<gene>
    <name evidence="11" type="primary">LOC110700685</name>
</gene>
<evidence type="ECO:0000256" key="8">
    <source>
        <dbReference type="SAM" id="Coils"/>
    </source>
</evidence>
<dbReference type="GeneID" id="110700685"/>
<keyword evidence="12" id="KW-1185">Reference proteome</keyword>
<dbReference type="InterPro" id="IPR027417">
    <property type="entry name" value="P-loop_NTPase"/>
</dbReference>
<dbReference type="RefSeq" id="XP_021733960.1">
    <property type="nucleotide sequence ID" value="XM_021878268.1"/>
</dbReference>
<dbReference type="Gene3D" id="1.10.1780.10">
    <property type="entry name" value="Clp, N-terminal domain"/>
    <property type="match status" value="1"/>
</dbReference>
<evidence type="ECO:0000256" key="4">
    <source>
        <dbReference type="ARBA" id="ARBA00022840"/>
    </source>
</evidence>
<dbReference type="SMART" id="SM01086">
    <property type="entry name" value="ClpB_D2-small"/>
    <property type="match status" value="1"/>
</dbReference>
<keyword evidence="4 7" id="KW-0067">ATP-binding</keyword>
<dbReference type="PRINTS" id="PR00300">
    <property type="entry name" value="CLPPROTEASEA"/>
</dbReference>
<organism evidence="11 12">
    <name type="scientific">Chenopodium quinoa</name>
    <name type="common">Quinoa</name>
    <dbReference type="NCBI Taxonomy" id="63459"/>
    <lineage>
        <taxon>Eukaryota</taxon>
        <taxon>Viridiplantae</taxon>
        <taxon>Streptophyta</taxon>
        <taxon>Embryophyta</taxon>
        <taxon>Tracheophyta</taxon>
        <taxon>Spermatophyta</taxon>
        <taxon>Magnoliopsida</taxon>
        <taxon>eudicotyledons</taxon>
        <taxon>Gunneridae</taxon>
        <taxon>Pentapetalae</taxon>
        <taxon>Caryophyllales</taxon>
        <taxon>Chenopodiaceae</taxon>
        <taxon>Chenopodioideae</taxon>
        <taxon>Atripliceae</taxon>
        <taxon>Chenopodium</taxon>
    </lineage>
</organism>
<protein>
    <recommendedName>
        <fullName evidence="10">Clp R domain-containing protein</fullName>
    </recommendedName>
</protein>
<comment type="similarity">
    <text evidence="1 7">Belongs to the ClpA/ClpB family.</text>
</comment>
<dbReference type="GO" id="GO:0005737">
    <property type="term" value="C:cytoplasm"/>
    <property type="evidence" value="ECO:0007669"/>
    <property type="project" value="TreeGrafter"/>
</dbReference>
<dbReference type="InterPro" id="IPR036628">
    <property type="entry name" value="Clp_N_dom_sf"/>
</dbReference>
<keyword evidence="2 6" id="KW-0677">Repeat</keyword>
<dbReference type="SUPFAM" id="SSF81923">
    <property type="entry name" value="Double Clp-N motif"/>
    <property type="match status" value="1"/>
</dbReference>
<dbReference type="CDD" id="cd19499">
    <property type="entry name" value="RecA-like_ClpB_Hsp104-like"/>
    <property type="match status" value="1"/>
</dbReference>
<dbReference type="Pfam" id="PF00004">
    <property type="entry name" value="AAA"/>
    <property type="match status" value="1"/>
</dbReference>
<dbReference type="InterPro" id="IPR050130">
    <property type="entry name" value="ClpA_ClpB"/>
</dbReference>
<dbReference type="InterPro" id="IPR028299">
    <property type="entry name" value="ClpA/B_CS2"/>
</dbReference>
<evidence type="ECO:0000256" key="6">
    <source>
        <dbReference type="PROSITE-ProRule" id="PRU01251"/>
    </source>
</evidence>
<evidence type="ECO:0000256" key="5">
    <source>
        <dbReference type="ARBA" id="ARBA00023186"/>
    </source>
</evidence>
<dbReference type="InterPro" id="IPR019489">
    <property type="entry name" value="Clp_ATPase_C"/>
</dbReference>
<evidence type="ECO:0000256" key="1">
    <source>
        <dbReference type="ARBA" id="ARBA00008675"/>
    </source>
</evidence>
<evidence type="ECO:0000256" key="3">
    <source>
        <dbReference type="ARBA" id="ARBA00022741"/>
    </source>
</evidence>
<keyword evidence="3 7" id="KW-0547">Nucleotide-binding</keyword>
<dbReference type="Pfam" id="PF07724">
    <property type="entry name" value="AAA_2"/>
    <property type="match status" value="1"/>
</dbReference>
<dbReference type="GO" id="GO:0034605">
    <property type="term" value="P:cellular response to heat"/>
    <property type="evidence" value="ECO:0007669"/>
    <property type="project" value="TreeGrafter"/>
</dbReference>
<evidence type="ECO:0000256" key="2">
    <source>
        <dbReference type="ARBA" id="ARBA00022737"/>
    </source>
</evidence>
<dbReference type="PANTHER" id="PTHR11638:SF18">
    <property type="entry name" value="HEAT SHOCK PROTEIN 104"/>
    <property type="match status" value="1"/>
</dbReference>
<dbReference type="CDD" id="cd00009">
    <property type="entry name" value="AAA"/>
    <property type="match status" value="1"/>
</dbReference>
<dbReference type="InterPro" id="IPR041546">
    <property type="entry name" value="ClpA/ClpB_AAA_lid"/>
</dbReference>
<dbReference type="SMR" id="A0A803L9H5"/>
<keyword evidence="5 7" id="KW-0143">Chaperone</keyword>
<dbReference type="InterPro" id="IPR018368">
    <property type="entry name" value="ClpA/B_CS1"/>
</dbReference>
<dbReference type="Pfam" id="PF17871">
    <property type="entry name" value="AAA_lid_9"/>
    <property type="match status" value="1"/>
</dbReference>
<dbReference type="FunFam" id="3.40.50.300:FF:000010">
    <property type="entry name" value="Chaperone clpB 1, putative"/>
    <property type="match status" value="1"/>
</dbReference>
<dbReference type="KEGG" id="cqi:110700685"/>
<feature type="coiled-coil region" evidence="8">
    <location>
        <begin position="407"/>
        <end position="528"/>
    </location>
</feature>
<dbReference type="GO" id="GO:0005524">
    <property type="term" value="F:ATP binding"/>
    <property type="evidence" value="ECO:0007669"/>
    <property type="project" value="UniProtKB-KW"/>
</dbReference>
<name>A0A803L9H5_CHEQI</name>
<dbReference type="PROSITE" id="PS00870">
    <property type="entry name" value="CLPAB_1"/>
    <property type="match status" value="1"/>
</dbReference>
<feature type="domain" description="Clp R" evidence="10">
    <location>
        <begin position="3"/>
        <end position="148"/>
    </location>
</feature>
<dbReference type="PANTHER" id="PTHR11638">
    <property type="entry name" value="ATP-DEPENDENT CLP PROTEASE"/>
    <property type="match status" value="1"/>
</dbReference>
<dbReference type="PROSITE" id="PS51903">
    <property type="entry name" value="CLP_R"/>
    <property type="match status" value="1"/>
</dbReference>
<evidence type="ECO:0000259" key="10">
    <source>
        <dbReference type="PROSITE" id="PS51903"/>
    </source>
</evidence>
<evidence type="ECO:0000256" key="9">
    <source>
        <dbReference type="SAM" id="MobiDB-lite"/>
    </source>
</evidence>
<evidence type="ECO:0000256" key="7">
    <source>
        <dbReference type="RuleBase" id="RU004432"/>
    </source>
</evidence>